<dbReference type="GO" id="GO:0000439">
    <property type="term" value="C:transcription factor TFIIH core complex"/>
    <property type="evidence" value="ECO:0007669"/>
    <property type="project" value="UniProtKB-UniRule"/>
</dbReference>
<name>A0A1E3PNW4_9ASCO</name>
<evidence type="ECO:0000256" key="13">
    <source>
        <dbReference type="ARBA" id="ARBA00033341"/>
    </source>
</evidence>
<evidence type="ECO:0000256" key="14">
    <source>
        <dbReference type="RuleBase" id="RU368090"/>
    </source>
</evidence>
<evidence type="ECO:0000256" key="3">
    <source>
        <dbReference type="ARBA" id="ARBA00005273"/>
    </source>
</evidence>
<dbReference type="Proteomes" id="UP000095009">
    <property type="component" value="Unassembled WGS sequence"/>
</dbReference>
<evidence type="ECO:0000256" key="11">
    <source>
        <dbReference type="ARBA" id="ARBA00023204"/>
    </source>
</evidence>
<dbReference type="GO" id="GO:0006289">
    <property type="term" value="P:nucleotide-excision repair"/>
    <property type="evidence" value="ECO:0007669"/>
    <property type="project" value="UniProtKB-UniRule"/>
</dbReference>
<dbReference type="EMBL" id="KV454407">
    <property type="protein sequence ID" value="ODQ66990.1"/>
    <property type="molecule type" value="Genomic_DNA"/>
</dbReference>
<evidence type="ECO:0000256" key="10">
    <source>
        <dbReference type="ARBA" id="ARBA00023163"/>
    </source>
</evidence>
<evidence type="ECO:0000313" key="17">
    <source>
        <dbReference type="Proteomes" id="UP000095009"/>
    </source>
</evidence>
<feature type="compositionally biased region" description="Polar residues" evidence="15">
    <location>
        <begin position="91"/>
        <end position="104"/>
    </location>
</feature>
<dbReference type="GO" id="GO:0005675">
    <property type="term" value="C:transcription factor TFIIH holo complex"/>
    <property type="evidence" value="ECO:0007669"/>
    <property type="project" value="UniProtKB-UniRule"/>
</dbReference>
<evidence type="ECO:0000256" key="7">
    <source>
        <dbReference type="ARBA" id="ARBA00022771"/>
    </source>
</evidence>
<organism evidence="16 17">
    <name type="scientific">Nadsonia fulvescens var. elongata DSM 6958</name>
    <dbReference type="NCBI Taxonomy" id="857566"/>
    <lineage>
        <taxon>Eukaryota</taxon>
        <taxon>Fungi</taxon>
        <taxon>Dikarya</taxon>
        <taxon>Ascomycota</taxon>
        <taxon>Saccharomycotina</taxon>
        <taxon>Dipodascomycetes</taxon>
        <taxon>Dipodascales</taxon>
        <taxon>Dipodascales incertae sedis</taxon>
        <taxon>Nadsonia</taxon>
    </lineage>
</organism>
<evidence type="ECO:0000256" key="15">
    <source>
        <dbReference type="SAM" id="MobiDB-lite"/>
    </source>
</evidence>
<gene>
    <name evidence="16" type="ORF">NADFUDRAFT_49442</name>
</gene>
<comment type="function">
    <text evidence="1 14">Component of the general transcription and DNA repair factor IIH (TFIIH) core complex, which is involved in general and transcription-coupled nucleotide excision repair (NER) of damaged DNA and, when complexed to TFIIK, in RNA transcription by RNA polymerase II. In NER, TFIIH acts by opening DNA around the lesion to allow the excision of the damaged oligonucleotide and its replacement by a new DNA fragment. In transcription, TFIIH has an essential role in transcription initiation. When the pre-initiation complex (PIC) has been established, TFIIH is required for promoter opening and promoter escape. Phosphorylation of the C-terminal tail (CTD) of the largest subunit of RNA polymerase II by the kinase module TFIIK controls the initiation of transcription.</text>
</comment>
<dbReference type="STRING" id="857566.A0A1E3PNW4"/>
<dbReference type="OrthoDB" id="17307at2759"/>
<keyword evidence="17" id="KW-1185">Reference proteome</keyword>
<protein>
    <recommendedName>
        <fullName evidence="4 14">General transcription and DNA repair factor IIH subunit TFB4</fullName>
        <shortName evidence="14">TFIIH subunit TFB4</shortName>
    </recommendedName>
    <alternativeName>
        <fullName evidence="13 14">RNA polymerase II transcription factor B subunit 4</fullName>
    </alternativeName>
</protein>
<dbReference type="PANTHER" id="PTHR12831">
    <property type="entry name" value="TRANSCRIPTION INITIATION FACTOR IIH TFIIH , POLYPEPTIDE 3-RELATED"/>
    <property type="match status" value="1"/>
</dbReference>
<feature type="compositionally biased region" description="Low complexity" evidence="15">
    <location>
        <begin position="105"/>
        <end position="120"/>
    </location>
</feature>
<evidence type="ECO:0000256" key="4">
    <source>
        <dbReference type="ARBA" id="ARBA00021280"/>
    </source>
</evidence>
<comment type="subcellular location">
    <subcellularLocation>
        <location evidence="2 14">Nucleus</location>
    </subcellularLocation>
</comment>
<evidence type="ECO:0000313" key="16">
    <source>
        <dbReference type="EMBL" id="ODQ66990.1"/>
    </source>
</evidence>
<dbReference type="GO" id="GO:0006355">
    <property type="term" value="P:regulation of DNA-templated transcription"/>
    <property type="evidence" value="ECO:0007669"/>
    <property type="project" value="InterPro"/>
</dbReference>
<dbReference type="PANTHER" id="PTHR12831:SF0">
    <property type="entry name" value="GENERAL TRANSCRIPTION FACTOR IIH SUBUNIT 3"/>
    <property type="match status" value="1"/>
</dbReference>
<dbReference type="AlphaFoldDB" id="A0A1E3PNW4"/>
<evidence type="ECO:0000256" key="8">
    <source>
        <dbReference type="ARBA" id="ARBA00022833"/>
    </source>
</evidence>
<evidence type="ECO:0000256" key="1">
    <source>
        <dbReference type="ARBA" id="ARBA00002817"/>
    </source>
</evidence>
<sequence length="381" mass="41898">MNAVDDTSNLLHEHDQLTPDDIPSLLTIIIETHPGTWTRISDSISFKSVLSSLLIFINAHLALHNNNKVAVIASHTDYAKFIYPPEPVQPTKGSASNSYTNSIPNGNNVNSRVESSNVSNGTNSNMYRQFREVNEAVMKGLEDLMVPLASDISIDTSESFNEHDYYHESKSAIAGALSLALAYTNTSLLTNDDQIGMRARFLILSVCEDLSFQYIPTMNAIFAAQRMKIPIDVCKLSGDTIFLQQASDTTGGIYMKIQHPDGLIQYLLSAFIIDPNLRQHVNLPTQKDVDFRAECFVTKRAVDVAYVCSVCLCIISIIPSSGHCPTCSTKFDSSTLLQLLKKPVVSKKKLKKKKKAITVTPSNGAVVIVDDKINNIPSSIV</sequence>
<reference evidence="16 17" key="1">
    <citation type="journal article" date="2016" name="Proc. Natl. Acad. Sci. U.S.A.">
        <title>Comparative genomics of biotechnologically important yeasts.</title>
        <authorList>
            <person name="Riley R."/>
            <person name="Haridas S."/>
            <person name="Wolfe K.H."/>
            <person name="Lopes M.R."/>
            <person name="Hittinger C.T."/>
            <person name="Goeker M."/>
            <person name="Salamov A.A."/>
            <person name="Wisecaver J.H."/>
            <person name="Long T.M."/>
            <person name="Calvey C.H."/>
            <person name="Aerts A.L."/>
            <person name="Barry K.W."/>
            <person name="Choi C."/>
            <person name="Clum A."/>
            <person name="Coughlan A.Y."/>
            <person name="Deshpande S."/>
            <person name="Douglass A.P."/>
            <person name="Hanson S.J."/>
            <person name="Klenk H.-P."/>
            <person name="LaButti K.M."/>
            <person name="Lapidus A."/>
            <person name="Lindquist E.A."/>
            <person name="Lipzen A.M."/>
            <person name="Meier-Kolthoff J.P."/>
            <person name="Ohm R.A."/>
            <person name="Otillar R.P."/>
            <person name="Pangilinan J.L."/>
            <person name="Peng Y."/>
            <person name="Rokas A."/>
            <person name="Rosa C.A."/>
            <person name="Scheuner C."/>
            <person name="Sibirny A.A."/>
            <person name="Slot J.C."/>
            <person name="Stielow J.B."/>
            <person name="Sun H."/>
            <person name="Kurtzman C.P."/>
            <person name="Blackwell M."/>
            <person name="Grigoriev I.V."/>
            <person name="Jeffries T.W."/>
        </authorList>
    </citation>
    <scope>NUCLEOTIDE SEQUENCE [LARGE SCALE GENOMIC DNA]</scope>
    <source>
        <strain evidence="16 17">DSM 6958</strain>
    </source>
</reference>
<keyword evidence="7 14" id="KW-0863">Zinc-finger</keyword>
<evidence type="ECO:0000256" key="6">
    <source>
        <dbReference type="ARBA" id="ARBA00022763"/>
    </source>
</evidence>
<keyword evidence="10 14" id="KW-0804">Transcription</keyword>
<keyword evidence="8 14" id="KW-0862">Zinc</keyword>
<keyword evidence="11 14" id="KW-0234">DNA repair</keyword>
<keyword evidence="9 14" id="KW-0805">Transcription regulation</keyword>
<keyword evidence="12 14" id="KW-0539">Nucleus</keyword>
<evidence type="ECO:0000256" key="12">
    <source>
        <dbReference type="ARBA" id="ARBA00023242"/>
    </source>
</evidence>
<feature type="region of interest" description="Disordered" evidence="15">
    <location>
        <begin position="90"/>
        <end position="121"/>
    </location>
</feature>
<accession>A0A1E3PNW4</accession>
<dbReference type="InterPro" id="IPR004600">
    <property type="entry name" value="TFIIH_Tfb4/GTF2H3"/>
</dbReference>
<evidence type="ECO:0000256" key="5">
    <source>
        <dbReference type="ARBA" id="ARBA00022723"/>
    </source>
</evidence>
<evidence type="ECO:0000256" key="2">
    <source>
        <dbReference type="ARBA" id="ARBA00004123"/>
    </source>
</evidence>
<dbReference type="Gene3D" id="3.40.50.410">
    <property type="entry name" value="von Willebrand factor, type A domain"/>
    <property type="match status" value="1"/>
</dbReference>
<proteinExistence type="inferred from homology"/>
<dbReference type="GO" id="GO:0008270">
    <property type="term" value="F:zinc ion binding"/>
    <property type="evidence" value="ECO:0007669"/>
    <property type="project" value="UniProtKB-KW"/>
</dbReference>
<keyword evidence="6 14" id="KW-0227">DNA damage</keyword>
<comment type="subunit">
    <text evidence="14">Component of the 7-subunit TFIIH core complex composed of XPB/SSL2, XPD/RAD3, SSL1, TFB1, TFB2, TFB4 and TFB5, which is active in NER. The core complex associates with the 3-subunit CTD-kinase module TFIIK composed of CCL1, KIN28 and TFB3 to form the 10-subunit holoenzyme (holo-TFIIH) active in transcription.</text>
</comment>
<dbReference type="InterPro" id="IPR036465">
    <property type="entry name" value="vWFA_dom_sf"/>
</dbReference>
<dbReference type="Pfam" id="PF03850">
    <property type="entry name" value="Tfb4"/>
    <property type="match status" value="1"/>
</dbReference>
<comment type="similarity">
    <text evidence="3 14">Belongs to the TFB4 family.</text>
</comment>
<evidence type="ECO:0000256" key="9">
    <source>
        <dbReference type="ARBA" id="ARBA00023015"/>
    </source>
</evidence>
<keyword evidence="5 14" id="KW-0479">Metal-binding</keyword>